<dbReference type="Gene3D" id="4.10.240.10">
    <property type="entry name" value="Zn(2)-C6 fungal-type DNA-binding domain"/>
    <property type="match status" value="1"/>
</dbReference>
<dbReference type="Pfam" id="PF12770">
    <property type="entry name" value="CHAT"/>
    <property type="match status" value="1"/>
</dbReference>
<sequence length="2095" mass="234081">MSPHHVVTVRQAAYDGHARSWSLELSYNGCSGTAHLADPFVDDDEQELTWALEEYPLCQPFELQRALGVQKSVTLYAESLLTQLRNSIDTILPQDISGSAFTLTISDSPSLGSLHRLHWETLERLDSVSILIRRHIQVPDNLNGEPNLDIKSLPFPIASDKKIHLFLFTARSTTEEDDDVSYTLVSRVVHRIISSLPDGTTKLRLVRPGTFSALEEALKEVNDPETAKVVHFDCHGSASAKKSYLKFLDEDDIGQLRKQSSAKIGKLLHDNNVSMVIMNACDSAQAGSAPGADLAAVLLQKGVPCVVGMKKKLLTASSEPLLKCLYHSLFLLRMSPVSAIYETRRYLHANKTRAAVLATNVQLEDYLIPVLYEQSVEPDPSLSTRVAVVAAALPNLPTSESRLRQMVPISDMIGRDFDLLRVETALTMQSHVIELTGTLACGKTHFIRHASRWWERTGFVDRVIWQSESTQLNRLSVAHTILHQTDTTADAQSVILNREDRVLEEALRRTNSGKTLLVIDQCDHHISSMRQQDRDDLTQFLQRMDEAMVVITLAKREKATLDFPLVELPTLSDDATRELALAVMGSQRRSQLQSPSHLVYLNQCMAITGNIPLLAKAIGRELGSDSLATPRSLFTKLACGGCLNPLLQRAVMKRLLDHVDRRVLRRLADREKKLLLSLATSMGRVCKTSPHLRERLGRLGVIGPYQGSALRGQGDELADPLVQLLMPDVVAKLSGYKEWNTVMTILQQDGLLFDHDNSHWAIHPLLPFALRHLLKQPQFANMASLTLSYEASIAQYRSMTEEWVDRDLAWTRYGRPSESPMAPNKAAAMVQNDFLNIYSAIKVSINDSPNRWRQAFPWGLFQLAIGFIPFPPPWFSHSNRVLLVDLMHEYLARFSQISWWTRIKAYWIHKKEVAGTKKLVNGGACMTFRAAVACSLELSRYYSLRNNPRNFAQQLGVTKSLFQRFLQQFPQDKSDPEVLGMQGTIQFMSAMTMEQFDQTPDVQLMTTVRQLQQASHNLSQSSPLDQDAHLLSANAQLLSELFSVANVNQTDPTRRDEDFEVLKQRCHDFGAMQDEYRGRQNLPIPTFADLRTMLLGGTPTTLDSIHPSITAGLSLALPSPSRSAHATLNPTRLGVLHQLQGLGDENGQLTTLMHLAATKGETEDWADALQLLRTGIQVLHKSSPALFASPTPLRNGEELQAAGLFFMAASAAKEAGDISECRRYLEKAHSFCHFEGNSVNHKCLLLHILPMKISLDLGAERTMESLQEFVQLAAISYDPAPTTAFFGIGQIIHTLRGTQGTMSSSIDTMLEQFKNGTLFECIYVQHLFPTLERPEEYFTAAIQYISEQTGASVRSFIRLLKDIDRLFVTHFTEITERARRSEDEPLFREAERVVFGKPEDCVGFTFLVQWETRSLRRECDGQVPRCQNCSKNGRECLVEDPATGLFRPRDYMQSLEARVAYLEGLLQQVRPDVALDHLAGLEKPHGDLSPSATFPELPRASALRSGERAPITSDADAAESHQHDASLDLEDPADQLSADVALLCLTTASKEPHYFGPSSAVSFSRVVSAAMNLPKKVGGSQASLVNFSHGNSSWELATPFPISFPSSPLGTTLSQAYFNNIHPQYPFLHRPTFRFWEELCFKADSTGNLSLAGDIAQFFVWMVYAIASLALGPTHYDTAESYYNMALAHQPSVLELDGIESIQSLLCCAVYSIRSPAGGSLWKLSGLAIRYSIELGYHRSASTYRKNSNPLIAEMSNRCFWVAYDIDRVASFILGRPVGIPDDCIDAELPLDINDEHINALGLLQNPRASPDEPPTNMTGAIHVIKLRRLWSKIGNSIYPAITKCSPSQEVAKKPLIDQLAKELESWHAEIPQPPDTAGLDPLSVFASREWFKLAYDHSVLLLYRYWITHKPPPGEEESVEHALETCSQKAKEICLLYRRLFQYQSMQFTWGSLHILFLGGLTYLYCIWKSTRVRQAAKKMDVINTCMACNTALVIIAERWSKATPYRDIFEVLSEKTIGLVCGDEWRPQGGSSSVLLPSQSGAVDSQPLEDWIMELGASDMPTESEWFVQQLLQGMRNTQTDITAEAPPTCLDM</sequence>
<evidence type="ECO:0000256" key="7">
    <source>
        <dbReference type="ARBA" id="ARBA00023242"/>
    </source>
</evidence>
<dbReference type="GO" id="GO:0000981">
    <property type="term" value="F:DNA-binding transcription factor activity, RNA polymerase II-specific"/>
    <property type="evidence" value="ECO:0007669"/>
    <property type="project" value="InterPro"/>
</dbReference>
<keyword evidence="2" id="KW-0479">Metal-binding</keyword>
<keyword evidence="9" id="KW-1133">Transmembrane helix</keyword>
<evidence type="ECO:0000256" key="2">
    <source>
        <dbReference type="ARBA" id="ARBA00022723"/>
    </source>
</evidence>
<dbReference type="InterPro" id="IPR001138">
    <property type="entry name" value="Zn2Cys6_DnaBD"/>
</dbReference>
<name>A0A428TSH0_9HYPO</name>
<protein>
    <recommendedName>
        <fullName evidence="10">Xylanolytic transcriptional activator regulatory domain-containing protein</fullName>
    </recommendedName>
</protein>
<feature type="domain" description="Xylanolytic transcriptional activator regulatory" evidence="10">
    <location>
        <begin position="1721"/>
        <end position="1796"/>
    </location>
</feature>
<feature type="region of interest" description="Disordered" evidence="8">
    <location>
        <begin position="1484"/>
        <end position="1525"/>
    </location>
</feature>
<dbReference type="GO" id="GO:0045944">
    <property type="term" value="P:positive regulation of transcription by RNA polymerase II"/>
    <property type="evidence" value="ECO:0007669"/>
    <property type="project" value="TreeGrafter"/>
</dbReference>
<keyword evidence="6" id="KW-0804">Transcription</keyword>
<dbReference type="GO" id="GO:0008270">
    <property type="term" value="F:zinc ion binding"/>
    <property type="evidence" value="ECO:0007669"/>
    <property type="project" value="InterPro"/>
</dbReference>
<keyword evidence="5" id="KW-0238">DNA-binding</keyword>
<dbReference type="InterPro" id="IPR036864">
    <property type="entry name" value="Zn2-C6_fun-type_DNA-bd_sf"/>
</dbReference>
<evidence type="ECO:0000256" key="4">
    <source>
        <dbReference type="ARBA" id="ARBA00023015"/>
    </source>
</evidence>
<feature type="transmembrane region" description="Helical" evidence="9">
    <location>
        <begin position="1949"/>
        <end position="1969"/>
    </location>
</feature>
<keyword evidence="9" id="KW-0472">Membrane</keyword>
<comment type="caution">
    <text evidence="11">The sequence shown here is derived from an EMBL/GenBank/DDBJ whole genome shotgun (WGS) entry which is preliminary data.</text>
</comment>
<gene>
    <name evidence="11" type="ORF">CDV31_009782</name>
</gene>
<evidence type="ECO:0000256" key="8">
    <source>
        <dbReference type="SAM" id="MobiDB-lite"/>
    </source>
</evidence>
<evidence type="ECO:0000313" key="12">
    <source>
        <dbReference type="Proteomes" id="UP000288429"/>
    </source>
</evidence>
<dbReference type="Pfam" id="PF04082">
    <property type="entry name" value="Fungal_trans"/>
    <property type="match status" value="1"/>
</dbReference>
<keyword evidence="7" id="KW-0539">Nucleus</keyword>
<evidence type="ECO:0000256" key="1">
    <source>
        <dbReference type="ARBA" id="ARBA00004123"/>
    </source>
</evidence>
<dbReference type="PANTHER" id="PTHR47782">
    <property type="entry name" value="ZN(II)2CYS6 TRANSCRIPTION FACTOR (EUROFUNG)-RELATED"/>
    <property type="match status" value="1"/>
</dbReference>
<evidence type="ECO:0000259" key="10">
    <source>
        <dbReference type="SMART" id="SM00906"/>
    </source>
</evidence>
<dbReference type="PANTHER" id="PTHR47782:SF12">
    <property type="entry name" value="ZN(II)2CYS6 TRANSCRIPTION FACTOR (EUROFUNG)"/>
    <property type="match status" value="1"/>
</dbReference>
<evidence type="ECO:0000256" key="3">
    <source>
        <dbReference type="ARBA" id="ARBA00022833"/>
    </source>
</evidence>
<keyword evidence="3" id="KW-0862">Zinc</keyword>
<dbReference type="EMBL" id="NIZV01000143">
    <property type="protein sequence ID" value="RSM04981.1"/>
    <property type="molecule type" value="Genomic_DNA"/>
</dbReference>
<evidence type="ECO:0000313" key="11">
    <source>
        <dbReference type="EMBL" id="RSM04981.1"/>
    </source>
</evidence>
<dbReference type="InterPro" id="IPR024983">
    <property type="entry name" value="CHAT_dom"/>
</dbReference>
<keyword evidence="12" id="KW-1185">Reference proteome</keyword>
<keyword evidence="9" id="KW-0812">Transmembrane</keyword>
<dbReference type="InterPro" id="IPR052202">
    <property type="entry name" value="Yeast_MetPath_Reg"/>
</dbReference>
<reference evidence="11 12" key="1">
    <citation type="submission" date="2017-06" db="EMBL/GenBank/DDBJ databases">
        <title>Cmopartive genomic analysis of Ambrosia Fusariam Clade fungi.</title>
        <authorList>
            <person name="Stajich J.E."/>
            <person name="Carrillo J."/>
            <person name="Kijimoto T."/>
            <person name="Eskalen A."/>
            <person name="O'Donnell K."/>
            <person name="Kasson M."/>
        </authorList>
    </citation>
    <scope>NUCLEOTIDE SEQUENCE [LARGE SCALE GENOMIC DNA]</scope>
    <source>
        <strain evidence="11 12">NRRL 20438</strain>
    </source>
</reference>
<accession>A0A428TSH0</accession>
<keyword evidence="4" id="KW-0805">Transcription regulation</keyword>
<comment type="subcellular location">
    <subcellularLocation>
        <location evidence="1">Nucleus</location>
    </subcellularLocation>
</comment>
<dbReference type="CDD" id="cd00067">
    <property type="entry name" value="GAL4"/>
    <property type="match status" value="1"/>
</dbReference>
<dbReference type="InterPro" id="IPR027417">
    <property type="entry name" value="P-loop_NTPase"/>
</dbReference>
<dbReference type="Proteomes" id="UP000288429">
    <property type="component" value="Unassembled WGS sequence"/>
</dbReference>
<proteinExistence type="predicted"/>
<dbReference type="GO" id="GO:0006351">
    <property type="term" value="P:DNA-templated transcription"/>
    <property type="evidence" value="ECO:0007669"/>
    <property type="project" value="InterPro"/>
</dbReference>
<evidence type="ECO:0000256" key="9">
    <source>
        <dbReference type="SAM" id="Phobius"/>
    </source>
</evidence>
<organism evidence="11 12">
    <name type="scientific">Fusarium ambrosium</name>
    <dbReference type="NCBI Taxonomy" id="131363"/>
    <lineage>
        <taxon>Eukaryota</taxon>
        <taxon>Fungi</taxon>
        <taxon>Dikarya</taxon>
        <taxon>Ascomycota</taxon>
        <taxon>Pezizomycotina</taxon>
        <taxon>Sordariomycetes</taxon>
        <taxon>Hypocreomycetidae</taxon>
        <taxon>Hypocreales</taxon>
        <taxon>Nectriaceae</taxon>
        <taxon>Fusarium</taxon>
        <taxon>Fusarium solani species complex</taxon>
    </lineage>
</organism>
<dbReference type="GO" id="GO:0005634">
    <property type="term" value="C:nucleus"/>
    <property type="evidence" value="ECO:0007669"/>
    <property type="project" value="UniProtKB-SubCell"/>
</dbReference>
<dbReference type="SUPFAM" id="SSF52540">
    <property type="entry name" value="P-loop containing nucleoside triphosphate hydrolases"/>
    <property type="match status" value="1"/>
</dbReference>
<evidence type="ECO:0000256" key="5">
    <source>
        <dbReference type="ARBA" id="ARBA00023125"/>
    </source>
</evidence>
<dbReference type="CDD" id="cd12148">
    <property type="entry name" value="fungal_TF_MHR"/>
    <property type="match status" value="1"/>
</dbReference>
<dbReference type="InterPro" id="IPR007219">
    <property type="entry name" value="XnlR_reg_dom"/>
</dbReference>
<evidence type="ECO:0000256" key="6">
    <source>
        <dbReference type="ARBA" id="ARBA00023163"/>
    </source>
</evidence>
<dbReference type="SMART" id="SM00906">
    <property type="entry name" value="Fungal_trans"/>
    <property type="match status" value="1"/>
</dbReference>
<dbReference type="GO" id="GO:0043565">
    <property type="term" value="F:sequence-specific DNA binding"/>
    <property type="evidence" value="ECO:0007669"/>
    <property type="project" value="TreeGrafter"/>
</dbReference>